<reference evidence="2" key="1">
    <citation type="submission" date="2022-10" db="EMBL/GenBank/DDBJ databases">
        <title>Tapping the CABI collections for fungal endophytes: first genome assemblies for Collariella, Neodidymelliopsis, Ascochyta clinopodiicola, Didymella pomorum, Didymosphaeria variabile, Neocosmospora piperis and Neocucurbitaria cava.</title>
        <authorList>
            <person name="Hill R."/>
        </authorList>
    </citation>
    <scope>NUCLEOTIDE SEQUENCE</scope>
    <source>
        <strain evidence="2">IMI 355091</strain>
    </source>
</reference>
<name>A0A9W9D2W7_9PLEO</name>
<protein>
    <submittedName>
        <fullName evidence="2">Uncharacterized protein</fullName>
    </submittedName>
</protein>
<keyword evidence="1" id="KW-0732">Signal</keyword>
<feature type="signal peptide" evidence="1">
    <location>
        <begin position="1"/>
        <end position="27"/>
    </location>
</feature>
<dbReference type="PANTHER" id="PTHR47784">
    <property type="entry name" value="STEROL UPTAKE CONTROL PROTEIN 2"/>
    <property type="match status" value="1"/>
</dbReference>
<dbReference type="InterPro" id="IPR053157">
    <property type="entry name" value="Sterol_Uptake_Regulator"/>
</dbReference>
<organism evidence="2 3">
    <name type="scientific">Didymella pomorum</name>
    <dbReference type="NCBI Taxonomy" id="749634"/>
    <lineage>
        <taxon>Eukaryota</taxon>
        <taxon>Fungi</taxon>
        <taxon>Dikarya</taxon>
        <taxon>Ascomycota</taxon>
        <taxon>Pezizomycotina</taxon>
        <taxon>Dothideomycetes</taxon>
        <taxon>Pleosporomycetidae</taxon>
        <taxon>Pleosporales</taxon>
        <taxon>Pleosporineae</taxon>
        <taxon>Didymellaceae</taxon>
        <taxon>Didymella</taxon>
    </lineage>
</organism>
<evidence type="ECO:0000313" key="3">
    <source>
        <dbReference type="Proteomes" id="UP001140510"/>
    </source>
</evidence>
<sequence length="273" mass="30520">MPIVLSAPYLLLEALALSALHLSKVRPEQSDSYRMDATSLQIEALTSFEDHLGNINSDNCAAMLMFAGFLGIHSLAEAVIVSKTDANGFLDRFVTYLNLHRGVKTVTSQAWAMLLKSNISPVLQQASDHLKLAADRAPLQSSFMADELNRLLDTADFNEESNAACREAVSTLKMVYQADHIGEQSLETQHHSSGLVWAWPSLLTGTFTDLLQRRQPEALIILCYFAVLLHRRRSMWCVDCAGRLLIESVTKSLGSYWRPWLDWPNEVIENISV</sequence>
<feature type="chain" id="PRO_5040958520" evidence="1">
    <location>
        <begin position="28"/>
        <end position="273"/>
    </location>
</feature>
<dbReference type="PANTHER" id="PTHR47784:SF4">
    <property type="entry name" value="ZN(II)2CYS6 TRANSCRIPTION FACTOR (EUROFUNG)"/>
    <property type="match status" value="1"/>
</dbReference>
<evidence type="ECO:0000313" key="2">
    <source>
        <dbReference type="EMBL" id="KAJ4399267.1"/>
    </source>
</evidence>
<accession>A0A9W9D2W7</accession>
<keyword evidence="3" id="KW-1185">Reference proteome</keyword>
<dbReference type="Proteomes" id="UP001140510">
    <property type="component" value="Unassembled WGS sequence"/>
</dbReference>
<dbReference type="OrthoDB" id="4937900at2759"/>
<dbReference type="EMBL" id="JAPEVA010000110">
    <property type="protein sequence ID" value="KAJ4399267.1"/>
    <property type="molecule type" value="Genomic_DNA"/>
</dbReference>
<comment type="caution">
    <text evidence="2">The sequence shown here is derived from an EMBL/GenBank/DDBJ whole genome shotgun (WGS) entry which is preliminary data.</text>
</comment>
<proteinExistence type="predicted"/>
<gene>
    <name evidence="2" type="ORF">N0V91_009547</name>
</gene>
<dbReference type="AlphaFoldDB" id="A0A9W9D2W7"/>
<evidence type="ECO:0000256" key="1">
    <source>
        <dbReference type="SAM" id="SignalP"/>
    </source>
</evidence>
<dbReference type="GO" id="GO:0001228">
    <property type="term" value="F:DNA-binding transcription activator activity, RNA polymerase II-specific"/>
    <property type="evidence" value="ECO:0007669"/>
    <property type="project" value="TreeGrafter"/>
</dbReference>